<evidence type="ECO:0000256" key="1">
    <source>
        <dbReference type="SAM" id="Coils"/>
    </source>
</evidence>
<keyword evidence="1" id="KW-0175">Coiled coil</keyword>
<gene>
    <name evidence="2" type="ORF">NX722_18255</name>
</gene>
<organism evidence="2 3">
    <name type="scientific">Endozoicomonas gorgoniicola</name>
    <dbReference type="NCBI Taxonomy" id="1234144"/>
    <lineage>
        <taxon>Bacteria</taxon>
        <taxon>Pseudomonadati</taxon>
        <taxon>Pseudomonadota</taxon>
        <taxon>Gammaproteobacteria</taxon>
        <taxon>Oceanospirillales</taxon>
        <taxon>Endozoicomonadaceae</taxon>
        <taxon>Endozoicomonas</taxon>
    </lineage>
</organism>
<dbReference type="Proteomes" id="UP001209854">
    <property type="component" value="Unassembled WGS sequence"/>
</dbReference>
<sequence>MTKDKNAKSVIALFNEMTKALEEGCDNYHWLISKCRTQSSLSLIERASDNIHPMTLNTFKKYSNLYIDGGFESINKIRIQLKTKRPNSLPAKKKQRQEEKVIDIQSKLEEAERMRAVLLRAYNELNKITLDALVNSPQCQNDYQKHKKLYASYFGLNLVKNK</sequence>
<dbReference type="EMBL" id="JAPFCC010000001">
    <property type="protein sequence ID" value="MCW7554530.1"/>
    <property type="molecule type" value="Genomic_DNA"/>
</dbReference>
<dbReference type="RefSeq" id="WP_262564284.1">
    <property type="nucleotide sequence ID" value="NZ_JAPFCC010000001.1"/>
</dbReference>
<name>A0ABT3MYT3_9GAMM</name>
<protein>
    <submittedName>
        <fullName evidence="2">Uncharacterized protein</fullName>
    </submittedName>
</protein>
<evidence type="ECO:0000313" key="2">
    <source>
        <dbReference type="EMBL" id="MCW7554530.1"/>
    </source>
</evidence>
<feature type="coiled-coil region" evidence="1">
    <location>
        <begin position="94"/>
        <end position="128"/>
    </location>
</feature>
<reference evidence="2 3" key="1">
    <citation type="submission" date="2022-10" db="EMBL/GenBank/DDBJ databases">
        <title>High-quality genome sequences of two octocoral-associated bacteria, Endozoicomonas euniceicola EF212 and Endozoicomonas gorgoniicola PS125.</title>
        <authorList>
            <person name="Chiou Y.-J."/>
            <person name="Chen Y.-H."/>
        </authorList>
    </citation>
    <scope>NUCLEOTIDE SEQUENCE [LARGE SCALE GENOMIC DNA]</scope>
    <source>
        <strain evidence="2 3">PS125</strain>
    </source>
</reference>
<accession>A0ABT3MYT3</accession>
<proteinExistence type="predicted"/>
<comment type="caution">
    <text evidence="2">The sequence shown here is derived from an EMBL/GenBank/DDBJ whole genome shotgun (WGS) entry which is preliminary data.</text>
</comment>
<evidence type="ECO:0000313" key="3">
    <source>
        <dbReference type="Proteomes" id="UP001209854"/>
    </source>
</evidence>
<keyword evidence="3" id="KW-1185">Reference proteome</keyword>